<dbReference type="InterPro" id="IPR006204">
    <property type="entry name" value="GHMP_kinase_N_dom"/>
</dbReference>
<dbReference type="AlphaFoldDB" id="A0A829R6W6"/>
<dbReference type="SUPFAM" id="SSF54211">
    <property type="entry name" value="Ribosomal protein S5 domain 2-like"/>
    <property type="match status" value="1"/>
</dbReference>
<keyword evidence="4" id="KW-0547">Nucleotide-binding</keyword>
<evidence type="ECO:0000259" key="8">
    <source>
        <dbReference type="Pfam" id="PF08544"/>
    </source>
</evidence>
<evidence type="ECO:0000259" key="7">
    <source>
        <dbReference type="Pfam" id="PF00288"/>
    </source>
</evidence>
<comment type="caution">
    <text evidence="9">The sequence shown here is derived from an EMBL/GenBank/DDBJ whole genome shotgun (WGS) entry which is preliminary data.</text>
</comment>
<keyword evidence="6" id="KW-0067">ATP-binding</keyword>
<evidence type="ECO:0000256" key="4">
    <source>
        <dbReference type="ARBA" id="ARBA00022741"/>
    </source>
</evidence>
<dbReference type="Gene3D" id="3.30.230.10">
    <property type="match status" value="1"/>
</dbReference>
<dbReference type="NCBIfam" id="TIGR01220">
    <property type="entry name" value="Pmev_kin_Gr_pos"/>
    <property type="match status" value="1"/>
</dbReference>
<dbReference type="GO" id="GO:0004631">
    <property type="term" value="F:phosphomevalonate kinase activity"/>
    <property type="evidence" value="ECO:0007669"/>
    <property type="project" value="UniProtKB-EC"/>
</dbReference>
<dbReference type="InterPro" id="IPR014721">
    <property type="entry name" value="Ribsml_uS5_D2-typ_fold_subgr"/>
</dbReference>
<dbReference type="InterPro" id="IPR035102">
    <property type="entry name" value="Phosphomevalonate_kinase"/>
</dbReference>
<dbReference type="InterPro" id="IPR005917">
    <property type="entry name" value="Pmev_kinase_bact"/>
</dbReference>
<dbReference type="SUPFAM" id="SSF55060">
    <property type="entry name" value="GHMP Kinase, C-terminal domain"/>
    <property type="match status" value="1"/>
</dbReference>
<dbReference type="GO" id="GO:0005524">
    <property type="term" value="F:ATP binding"/>
    <property type="evidence" value="ECO:0007669"/>
    <property type="project" value="UniProtKB-KW"/>
</dbReference>
<dbReference type="InterPro" id="IPR036554">
    <property type="entry name" value="GHMP_kinase_C_sf"/>
</dbReference>
<feature type="domain" description="GHMP kinase N-terminal" evidence="7">
    <location>
        <begin position="90"/>
        <end position="173"/>
    </location>
</feature>
<evidence type="ECO:0000256" key="3">
    <source>
        <dbReference type="ARBA" id="ARBA00022679"/>
    </source>
</evidence>
<dbReference type="PRINTS" id="PR00959">
    <property type="entry name" value="MEVGALKINASE"/>
</dbReference>
<evidence type="ECO:0000256" key="6">
    <source>
        <dbReference type="ARBA" id="ARBA00022840"/>
    </source>
</evidence>
<evidence type="ECO:0000256" key="5">
    <source>
        <dbReference type="ARBA" id="ARBA00022777"/>
    </source>
</evidence>
<name>A0A829R6W6_LISGR</name>
<dbReference type="GO" id="GO:0019287">
    <property type="term" value="P:isopentenyl diphosphate biosynthetic process, mevalonate pathway"/>
    <property type="evidence" value="ECO:0007669"/>
    <property type="project" value="UniProtKB-UniPathway"/>
</dbReference>
<dbReference type="UniPathway" id="UPA00057">
    <property type="reaction ID" value="UER00099"/>
</dbReference>
<dbReference type="PANTHER" id="PTHR31814">
    <property type="match status" value="1"/>
</dbReference>
<dbReference type="Gene3D" id="3.30.70.890">
    <property type="entry name" value="GHMP kinase, C-terminal domain"/>
    <property type="match status" value="1"/>
</dbReference>
<dbReference type="InterPro" id="IPR013750">
    <property type="entry name" value="GHMP_kinase_C_dom"/>
</dbReference>
<reference evidence="9 10" key="1">
    <citation type="submission" date="2012-12" db="EMBL/GenBank/DDBJ databases">
        <title>Novel taxa of Listeriaceae from agricultural environments in the United States.</title>
        <authorList>
            <person name="den Bakker H.C."/>
            <person name="Allred A."/>
            <person name="Warchocki S."/>
            <person name="Wright E.M."/>
            <person name="Burrell A."/>
            <person name="Nightingale K.K."/>
            <person name="Kephart D."/>
            <person name="Wiedmann M."/>
        </authorList>
    </citation>
    <scope>NUCLEOTIDE SEQUENCE [LARGE SCALE GENOMIC DNA]</scope>
    <source>
        <strain evidence="9 10">FSL F6-1183</strain>
    </source>
</reference>
<organism evidence="9 10">
    <name type="scientific">Listeria grayi FSL F6-1183</name>
    <dbReference type="NCBI Taxonomy" id="1265827"/>
    <lineage>
        <taxon>Bacteria</taxon>
        <taxon>Bacillati</taxon>
        <taxon>Bacillota</taxon>
        <taxon>Bacilli</taxon>
        <taxon>Bacillales</taxon>
        <taxon>Listeriaceae</taxon>
        <taxon>Listeria</taxon>
    </lineage>
</organism>
<keyword evidence="3" id="KW-0808">Transferase</keyword>
<keyword evidence="5 9" id="KW-0418">Kinase</keyword>
<dbReference type="Pfam" id="PF08544">
    <property type="entry name" value="GHMP_kinases_C"/>
    <property type="match status" value="1"/>
</dbReference>
<sequence length="361" mass="39480">MCVSMKHEIKVKVPGKLYVAGEYAVVDSGNTAVLTAVDKYISLTLTDHERNELWIPHYKEPVSWEIGDELKPEGEHWVFTAEAINIVTTYLRKEGIALSPVKLVIETELIDDSGAKYGLGSSAAATVAVVNALTARFAPETSIIKRFKLAALSHLVVQGNGSCGDIASCMYGGWIAYTTFDQEWVKHRLAYKTLDYFLETDWPQLKIEPLESPEMIFSVGWTGNPVSTGKLVSQIAAFKAENHASYQEFIEGTKKAVKKILTAFREKNNTILIEAITENRLWLQKLGQSAGVEIETALLRKLADSAKELGGVGKSSGSGGGDCGIAFSKTKEAALQLKEAWKALGIQPLPFKEGTAQIQIN</sequence>
<feature type="domain" description="GHMP kinase C-terminal" evidence="8">
    <location>
        <begin position="262"/>
        <end position="345"/>
    </location>
</feature>
<comment type="pathway">
    <text evidence="1">Isoprenoid biosynthesis; isopentenyl diphosphate biosynthesis via mevalonate pathway; isopentenyl diphosphate from (R)-mevalonate: step 2/3.</text>
</comment>
<evidence type="ECO:0000256" key="1">
    <source>
        <dbReference type="ARBA" id="ARBA00005017"/>
    </source>
</evidence>
<evidence type="ECO:0000313" key="10">
    <source>
        <dbReference type="Proteomes" id="UP000019251"/>
    </source>
</evidence>
<evidence type="ECO:0000256" key="2">
    <source>
        <dbReference type="ARBA" id="ARBA00012958"/>
    </source>
</evidence>
<dbReference type="InterPro" id="IPR020568">
    <property type="entry name" value="Ribosomal_Su5_D2-typ_SF"/>
</dbReference>
<evidence type="ECO:0000313" key="9">
    <source>
        <dbReference type="EMBL" id="EUJ28619.1"/>
    </source>
</evidence>
<dbReference type="Pfam" id="PF00288">
    <property type="entry name" value="GHMP_kinases_N"/>
    <property type="match status" value="1"/>
</dbReference>
<gene>
    <name evidence="9" type="ORF">LMUR_05952</name>
</gene>
<dbReference type="PANTHER" id="PTHR31814:SF2">
    <property type="entry name" value="PHOSPHOMEVALONATE KINASE"/>
    <property type="match status" value="1"/>
</dbReference>
<proteinExistence type="predicted"/>
<protein>
    <recommendedName>
        <fullName evidence="2">phosphomevalonate kinase</fullName>
        <ecNumber evidence="2">2.7.4.2</ecNumber>
    </recommendedName>
</protein>
<dbReference type="EC" id="2.7.4.2" evidence="2"/>
<dbReference type="EMBL" id="AODG01000007">
    <property type="protein sequence ID" value="EUJ28619.1"/>
    <property type="molecule type" value="Genomic_DNA"/>
</dbReference>
<dbReference type="Proteomes" id="UP000019251">
    <property type="component" value="Unassembled WGS sequence"/>
</dbReference>
<accession>A0A829R6W6</accession>